<dbReference type="Pfam" id="PF00069">
    <property type="entry name" value="Pkinase"/>
    <property type="match status" value="2"/>
</dbReference>
<organism evidence="13 14">
    <name type="scientific">Pythium insidiosum</name>
    <name type="common">Pythiosis disease agent</name>
    <dbReference type="NCBI Taxonomy" id="114742"/>
    <lineage>
        <taxon>Eukaryota</taxon>
        <taxon>Sar</taxon>
        <taxon>Stramenopiles</taxon>
        <taxon>Oomycota</taxon>
        <taxon>Peronosporomycetes</taxon>
        <taxon>Pythiales</taxon>
        <taxon>Pythiaceae</taxon>
        <taxon>Pythium</taxon>
    </lineage>
</organism>
<comment type="caution">
    <text evidence="13">The sequence shown here is derived from an EMBL/GenBank/DDBJ whole genome shotgun (WGS) entry which is preliminary data.</text>
</comment>
<evidence type="ECO:0000256" key="2">
    <source>
        <dbReference type="ARBA" id="ARBA00012513"/>
    </source>
</evidence>
<evidence type="ECO:0000256" key="8">
    <source>
        <dbReference type="ARBA" id="ARBA00047899"/>
    </source>
</evidence>
<dbReference type="GO" id="GO:0005524">
    <property type="term" value="F:ATP binding"/>
    <property type="evidence" value="ECO:0007669"/>
    <property type="project" value="UniProtKB-UniRule"/>
</dbReference>
<name>A0AAD5QE17_PYTIN</name>
<dbReference type="InterPro" id="IPR008271">
    <property type="entry name" value="Ser/Thr_kinase_AS"/>
</dbReference>
<comment type="similarity">
    <text evidence="1">Belongs to the protein kinase superfamily. AGC Ser/Thr protein kinase family.</text>
</comment>
<dbReference type="InterPro" id="IPR017441">
    <property type="entry name" value="Protein_kinase_ATP_BS"/>
</dbReference>
<evidence type="ECO:0000256" key="11">
    <source>
        <dbReference type="SAM" id="MobiDB-lite"/>
    </source>
</evidence>
<keyword evidence="3" id="KW-0723">Serine/threonine-protein kinase</keyword>
<protein>
    <recommendedName>
        <fullName evidence="2">non-specific serine/threonine protein kinase</fullName>
        <ecNumber evidence="2">2.7.11.1</ecNumber>
    </recommendedName>
</protein>
<evidence type="ECO:0000256" key="3">
    <source>
        <dbReference type="ARBA" id="ARBA00022527"/>
    </source>
</evidence>
<dbReference type="AlphaFoldDB" id="A0AAD5QE17"/>
<dbReference type="InterPro" id="IPR011009">
    <property type="entry name" value="Kinase-like_dom_sf"/>
</dbReference>
<proteinExistence type="inferred from homology"/>
<gene>
    <name evidence="13" type="ORF">P43SY_009075</name>
</gene>
<evidence type="ECO:0000256" key="4">
    <source>
        <dbReference type="ARBA" id="ARBA00022679"/>
    </source>
</evidence>
<evidence type="ECO:0000259" key="12">
    <source>
        <dbReference type="PROSITE" id="PS50011"/>
    </source>
</evidence>
<evidence type="ECO:0000256" key="6">
    <source>
        <dbReference type="ARBA" id="ARBA00022777"/>
    </source>
</evidence>
<evidence type="ECO:0000256" key="10">
    <source>
        <dbReference type="PROSITE-ProRule" id="PRU10141"/>
    </source>
</evidence>
<evidence type="ECO:0000256" key="9">
    <source>
        <dbReference type="ARBA" id="ARBA00048679"/>
    </source>
</evidence>
<dbReference type="PROSITE" id="PS00107">
    <property type="entry name" value="PROTEIN_KINASE_ATP"/>
    <property type="match status" value="1"/>
</dbReference>
<evidence type="ECO:0000313" key="14">
    <source>
        <dbReference type="Proteomes" id="UP001209570"/>
    </source>
</evidence>
<dbReference type="PROSITE" id="PS50011">
    <property type="entry name" value="PROTEIN_KINASE_DOM"/>
    <property type="match status" value="1"/>
</dbReference>
<dbReference type="PANTHER" id="PTHR45637">
    <property type="entry name" value="FLIPPASE KINASE 1-RELATED"/>
    <property type="match status" value="1"/>
</dbReference>
<dbReference type="SUPFAM" id="SSF56112">
    <property type="entry name" value="Protein kinase-like (PK-like)"/>
    <property type="match status" value="1"/>
</dbReference>
<accession>A0AAD5QE17</accession>
<dbReference type="GO" id="GO:0004674">
    <property type="term" value="F:protein serine/threonine kinase activity"/>
    <property type="evidence" value="ECO:0007669"/>
    <property type="project" value="UniProtKB-KW"/>
</dbReference>
<comment type="catalytic activity">
    <reaction evidence="9">
        <text>L-seryl-[protein] + ATP = O-phospho-L-seryl-[protein] + ADP + H(+)</text>
        <dbReference type="Rhea" id="RHEA:17989"/>
        <dbReference type="Rhea" id="RHEA-COMP:9863"/>
        <dbReference type="Rhea" id="RHEA-COMP:11604"/>
        <dbReference type="ChEBI" id="CHEBI:15378"/>
        <dbReference type="ChEBI" id="CHEBI:29999"/>
        <dbReference type="ChEBI" id="CHEBI:30616"/>
        <dbReference type="ChEBI" id="CHEBI:83421"/>
        <dbReference type="ChEBI" id="CHEBI:456216"/>
        <dbReference type="EC" id="2.7.11.1"/>
    </reaction>
</comment>
<feature type="domain" description="Protein kinase" evidence="12">
    <location>
        <begin position="25"/>
        <end position="448"/>
    </location>
</feature>
<dbReference type="Proteomes" id="UP001209570">
    <property type="component" value="Unassembled WGS sequence"/>
</dbReference>
<feature type="region of interest" description="Disordered" evidence="11">
    <location>
        <begin position="506"/>
        <end position="544"/>
    </location>
</feature>
<dbReference type="SMART" id="SM00220">
    <property type="entry name" value="S_TKc"/>
    <property type="match status" value="1"/>
</dbReference>
<sequence length="544" mass="60495">MAEATSSGAQRAEASPAVAVGPHNFEKLRLLGAGSTGRVYLVRSVGLGPEAYYAMKVVSKRELERRNRVQRVLTERDLLTKTNHPFIVTLHYSFETTDYFYLILQYCAGGELFSFLRRSDDHCIPEAHARFYAAEVLVALEYLHLLGIIYRDLKPENILIHESGHVVLSDFDLAYQVKPAVQTASSASATVKHRSSLLTRSASYSSLVQANMPPHFGASPTKLKAKKPAAPRARAMSPRRLLLPLSPTLSTTDRGLGLALPIQRRTKLVDVPLDTGDRAERARGYRRLFVPRAILRRLSSPCLPFAARRATLPLVDTEFHMEFAEKRTSFVGTHEYVAPEVIAEEGYVGSVDWWAFGILLYEMVFGVTPFRGATQAQTLENIIDICEDISFPEPPKGDGSGADDDDAATSIATPVVSDACKDLIRRLLDKTVSKRLQNPLHIKSHPFFADVVWPLVPGLAAMTPSPDHNFTYTARQQRGQFWTSSEAHRSLSIKLSQLDLQLALEEESEQPETESSKQRHLEESDSELQVRPVEEVSAASTCIQ</sequence>
<dbReference type="InterPro" id="IPR000719">
    <property type="entry name" value="Prot_kinase_dom"/>
</dbReference>
<dbReference type="Gene3D" id="1.10.510.10">
    <property type="entry name" value="Transferase(Phosphotransferase) domain 1"/>
    <property type="match status" value="2"/>
</dbReference>
<dbReference type="Gene3D" id="3.30.200.20">
    <property type="entry name" value="Phosphorylase Kinase, domain 1"/>
    <property type="match status" value="1"/>
</dbReference>
<feature type="binding site" evidence="10">
    <location>
        <position position="56"/>
    </location>
    <ligand>
        <name>ATP</name>
        <dbReference type="ChEBI" id="CHEBI:30616"/>
    </ligand>
</feature>
<evidence type="ECO:0000256" key="7">
    <source>
        <dbReference type="ARBA" id="ARBA00022840"/>
    </source>
</evidence>
<keyword evidence="4" id="KW-0808">Transferase</keyword>
<keyword evidence="5 10" id="KW-0547">Nucleotide-binding</keyword>
<feature type="compositionally biased region" description="Basic and acidic residues" evidence="11">
    <location>
        <begin position="514"/>
        <end position="523"/>
    </location>
</feature>
<dbReference type="EMBL" id="JAKCXM010000018">
    <property type="protein sequence ID" value="KAJ0407738.1"/>
    <property type="molecule type" value="Genomic_DNA"/>
</dbReference>
<dbReference type="PROSITE" id="PS00108">
    <property type="entry name" value="PROTEIN_KINASE_ST"/>
    <property type="match status" value="1"/>
</dbReference>
<dbReference type="EC" id="2.7.11.1" evidence="2"/>
<keyword evidence="6" id="KW-0418">Kinase</keyword>
<keyword evidence="14" id="KW-1185">Reference proteome</keyword>
<evidence type="ECO:0000256" key="5">
    <source>
        <dbReference type="ARBA" id="ARBA00022741"/>
    </source>
</evidence>
<dbReference type="FunFam" id="1.10.510.10:FF:000294">
    <property type="entry name" value="Serine/threonine-protein kinase OXI1"/>
    <property type="match status" value="1"/>
</dbReference>
<evidence type="ECO:0000256" key="1">
    <source>
        <dbReference type="ARBA" id="ARBA00009903"/>
    </source>
</evidence>
<reference evidence="13" key="1">
    <citation type="submission" date="2021-12" db="EMBL/GenBank/DDBJ databases">
        <title>Prjna785345.</title>
        <authorList>
            <person name="Rujirawat T."/>
            <person name="Krajaejun T."/>
        </authorList>
    </citation>
    <scope>NUCLEOTIDE SEQUENCE</scope>
    <source>
        <strain evidence="13">Pi057C3</strain>
    </source>
</reference>
<evidence type="ECO:0000313" key="13">
    <source>
        <dbReference type="EMBL" id="KAJ0407738.1"/>
    </source>
</evidence>
<comment type="catalytic activity">
    <reaction evidence="8">
        <text>L-threonyl-[protein] + ATP = O-phospho-L-threonyl-[protein] + ADP + H(+)</text>
        <dbReference type="Rhea" id="RHEA:46608"/>
        <dbReference type="Rhea" id="RHEA-COMP:11060"/>
        <dbReference type="Rhea" id="RHEA-COMP:11605"/>
        <dbReference type="ChEBI" id="CHEBI:15378"/>
        <dbReference type="ChEBI" id="CHEBI:30013"/>
        <dbReference type="ChEBI" id="CHEBI:30616"/>
        <dbReference type="ChEBI" id="CHEBI:61977"/>
        <dbReference type="ChEBI" id="CHEBI:456216"/>
        <dbReference type="EC" id="2.7.11.1"/>
    </reaction>
</comment>
<keyword evidence="7 10" id="KW-0067">ATP-binding</keyword>